<dbReference type="AlphaFoldDB" id="A0AAW3C5W2"/>
<sequence>MERPERFTATGGGGLVPGRRCVGATCDREQPCAIYEGQIASVATSTMGAAARRPAERGQVEFGAGGGARMTGSADCRNVCVKHCPVRRD</sequence>
<proteinExistence type="predicted"/>
<organism evidence="1 2">
    <name type="scientific">Leishmania shawi</name>
    <dbReference type="NCBI Taxonomy" id="5680"/>
    <lineage>
        <taxon>Eukaryota</taxon>
        <taxon>Discoba</taxon>
        <taxon>Euglenozoa</taxon>
        <taxon>Kinetoplastea</taxon>
        <taxon>Metakinetoplastina</taxon>
        <taxon>Trypanosomatida</taxon>
        <taxon>Trypanosomatidae</taxon>
        <taxon>Leishmaniinae</taxon>
        <taxon>Leishmania</taxon>
        <taxon>Leishmania guyanensis species complex</taxon>
    </lineage>
</organism>
<dbReference type="EMBL" id="JBAMZJ010000008">
    <property type="protein sequence ID" value="KAL0530129.1"/>
    <property type="molecule type" value="Genomic_DNA"/>
</dbReference>
<evidence type="ECO:0000313" key="1">
    <source>
        <dbReference type="EMBL" id="KAL0530129.1"/>
    </source>
</evidence>
<dbReference type="Proteomes" id="UP001500493">
    <property type="component" value="Unassembled WGS sequence"/>
</dbReference>
<protein>
    <submittedName>
        <fullName evidence="1">Uncharacterized protein</fullName>
    </submittedName>
</protein>
<name>A0AAW3C5W2_9TRYP</name>
<reference evidence="1" key="1">
    <citation type="submission" date="2024-02" db="EMBL/GenBank/DDBJ databases">
        <title>FIRST GENOME SEQUENCES OF Leishmania (Viannia) shawi, Leishmania (Viannia) lindenbergi AND Leishmania (Viannia) utingensis.</title>
        <authorList>
            <person name="Resadore F."/>
            <person name="Custodio M.G.F."/>
            <person name="Boite M.C."/>
            <person name="Cupolillo E."/>
            <person name="Ferreira G.E.M."/>
        </authorList>
    </citation>
    <scope>NUCLEOTIDE SEQUENCE</scope>
    <source>
        <strain evidence="1">MHOM/BR/2013/18 LTA MLF</strain>
    </source>
</reference>
<gene>
    <name evidence="1" type="ORF">Q4I32_001225</name>
</gene>
<evidence type="ECO:0000313" key="2">
    <source>
        <dbReference type="Proteomes" id="UP001500493"/>
    </source>
</evidence>
<accession>A0AAW3C5W2</accession>
<comment type="caution">
    <text evidence="1">The sequence shown here is derived from an EMBL/GenBank/DDBJ whole genome shotgun (WGS) entry which is preliminary data.</text>
</comment>